<evidence type="ECO:0000256" key="3">
    <source>
        <dbReference type="ARBA" id="ARBA00029596"/>
    </source>
</evidence>
<accession>A0A0L1JS94</accession>
<protein>
    <recommendedName>
        <fullName evidence="2">Putative 4-hydroxy-4-methyl-2-oxoglutarate aldolase</fullName>
    </recommendedName>
    <alternativeName>
        <fullName evidence="3">Regulator of ribonuclease activity homolog</fullName>
    </alternativeName>
    <alternativeName>
        <fullName evidence="4">RraA-like protein</fullName>
    </alternativeName>
</protein>
<proteinExistence type="predicted"/>
<dbReference type="Gene3D" id="3.50.30.40">
    <property type="entry name" value="Ribonuclease E inhibitor RraA/RraA-like"/>
    <property type="match status" value="1"/>
</dbReference>
<comment type="cofactor">
    <cofactor evidence="5">
        <name>Mg(2+)</name>
        <dbReference type="ChEBI" id="CHEBI:18420"/>
    </cofactor>
</comment>
<gene>
    <name evidence="6" type="ORF">ATO11_04470</name>
</gene>
<evidence type="ECO:0000256" key="2">
    <source>
        <dbReference type="ARBA" id="ARBA00016549"/>
    </source>
</evidence>
<dbReference type="InterPro" id="IPR036704">
    <property type="entry name" value="RraA/RraA-like_sf"/>
</dbReference>
<keyword evidence="5" id="KW-0479">Metal-binding</keyword>
<dbReference type="CDD" id="cd16841">
    <property type="entry name" value="RraA_family"/>
    <property type="match status" value="1"/>
</dbReference>
<feature type="binding site" evidence="5">
    <location>
        <position position="126"/>
    </location>
    <ligand>
        <name>substrate</name>
    </ligand>
</feature>
<feature type="binding site" evidence="5">
    <location>
        <begin position="104"/>
        <end position="107"/>
    </location>
    <ligand>
        <name>substrate</name>
    </ligand>
</feature>
<dbReference type="SUPFAM" id="SSF89562">
    <property type="entry name" value="RraA-like"/>
    <property type="match status" value="1"/>
</dbReference>
<comment type="cofactor">
    <cofactor evidence="1">
        <name>a divalent metal cation</name>
        <dbReference type="ChEBI" id="CHEBI:60240"/>
    </cofactor>
</comment>
<dbReference type="InterPro" id="IPR005493">
    <property type="entry name" value="RraA/RraA-like"/>
</dbReference>
<keyword evidence="7" id="KW-1185">Reference proteome</keyword>
<feature type="binding site" evidence="5">
    <location>
        <position position="127"/>
    </location>
    <ligand>
        <name>Mg(2+)</name>
        <dbReference type="ChEBI" id="CHEBI:18420"/>
    </ligand>
</feature>
<dbReference type="EMBL" id="AQQZ01000002">
    <property type="protein sequence ID" value="KNG94659.1"/>
    <property type="molecule type" value="Genomic_DNA"/>
</dbReference>
<dbReference type="Pfam" id="PF03737">
    <property type="entry name" value="RraA-like"/>
    <property type="match status" value="1"/>
</dbReference>
<dbReference type="PANTHER" id="PTHR33254">
    <property type="entry name" value="4-HYDROXY-4-METHYL-2-OXOGLUTARATE ALDOLASE 3-RELATED"/>
    <property type="match status" value="1"/>
</dbReference>
<evidence type="ECO:0000313" key="6">
    <source>
        <dbReference type="EMBL" id="KNG94659.1"/>
    </source>
</evidence>
<dbReference type="PANTHER" id="PTHR33254:SF4">
    <property type="entry name" value="4-HYDROXY-4-METHYL-2-OXOGLUTARATE ALDOLASE 3-RELATED"/>
    <property type="match status" value="1"/>
</dbReference>
<comment type="caution">
    <text evidence="6">The sequence shown here is derived from an EMBL/GenBank/DDBJ whole genome shotgun (WGS) entry which is preliminary data.</text>
</comment>
<dbReference type="AlphaFoldDB" id="A0A0L1JS94"/>
<name>A0A0L1JS94_9RHOB</name>
<sequence length="232" mass="23897">MIEHPPKLTLREDWPRPTPAQIAAFESVPASIVSDAMMGRGVLDGAISPVLVEDHVPRHVVGAALPAENPPGAIVATLAALACAQPGDVLVISVSGGQGMAAVGDRVAGMFRNAGGVGIVTDGPVRDADGLAEVGLPVWATGLTPATPHDNGPGRTGLPMTMAGQRIGPGDLVVADRDGVVIVPFEEIDAVAVRVKEVRALEDALDARVRDEGLTVPEGIAEFLRSDDVKRV</sequence>
<keyword evidence="5" id="KW-0460">Magnesium</keyword>
<dbReference type="Proteomes" id="UP000036938">
    <property type="component" value="Unassembled WGS sequence"/>
</dbReference>
<organism evidence="6 7">
    <name type="scientific">Pseudaestuariivita atlantica</name>
    <dbReference type="NCBI Taxonomy" id="1317121"/>
    <lineage>
        <taxon>Bacteria</taxon>
        <taxon>Pseudomonadati</taxon>
        <taxon>Pseudomonadota</taxon>
        <taxon>Alphaproteobacteria</taxon>
        <taxon>Rhodobacterales</taxon>
        <taxon>Paracoccaceae</taxon>
        <taxon>Pseudaestuariivita</taxon>
    </lineage>
</organism>
<reference evidence="6 7" key="1">
    <citation type="journal article" date="2015" name="Int. J. Syst. Evol. Microbiol.">
        <title>Aestuariivita atlantica sp. nov., isolated from deep sea sediment of the Atlantic Ocean.</title>
        <authorList>
            <person name="Li G."/>
            <person name="Lai Q."/>
            <person name="Du Y."/>
            <person name="Liu X."/>
            <person name="Sun F."/>
            <person name="Shao Z."/>
        </authorList>
    </citation>
    <scope>NUCLEOTIDE SEQUENCE [LARGE SCALE GENOMIC DNA]</scope>
    <source>
        <strain evidence="6 7">22II-S11-z3</strain>
    </source>
</reference>
<evidence type="ECO:0000313" key="7">
    <source>
        <dbReference type="Proteomes" id="UP000036938"/>
    </source>
</evidence>
<dbReference type="GO" id="GO:0046872">
    <property type="term" value="F:metal ion binding"/>
    <property type="evidence" value="ECO:0007669"/>
    <property type="project" value="UniProtKB-KW"/>
</dbReference>
<dbReference type="STRING" id="1317121.ATO11_04470"/>
<dbReference type="OrthoDB" id="9812532at2"/>
<dbReference type="RefSeq" id="WP_050529635.1">
    <property type="nucleotide sequence ID" value="NZ_AQQZ01000002.1"/>
</dbReference>
<evidence type="ECO:0000256" key="5">
    <source>
        <dbReference type="PIRSR" id="PIRSR605493-1"/>
    </source>
</evidence>
<evidence type="ECO:0000256" key="4">
    <source>
        <dbReference type="ARBA" id="ARBA00030169"/>
    </source>
</evidence>
<evidence type="ECO:0000256" key="1">
    <source>
        <dbReference type="ARBA" id="ARBA00001968"/>
    </source>
</evidence>